<sequence>MFDLKILYFLFGFFCMHQFNYIFGTGDAAVKFFGRENKFEKIDEYVEPCPTELPVELREEETPEDEKVVETAVNLSDKLQKYVKEKTYIENPKKKSTYLHIPRKPEIGKKISPTNPPELQKKIDEALAKKPKTLDPLIVSEHALKRSSTVNIASSIMQALDVRNTKIYPERRLVSHVSSCSCKSKTMKVWDFDEILEGETKRKQIRNKQYQNYLQDNYFETHAPPLLRGQPNIPLEYVSFGLQTEPFSSFILPLKIHLDENEMVTINIACSLGTVTNSGTKESVGKFNKTPRTYTPRVFDARRMTDICYFRVTRLATSEKFVASFPVEIRRINLPWLAPRTGNEFKDKVTVVAKSFMRYACLERFLDSLLKYYPGVEVIIADDSPTEVYKEIDTKKYPTVRQYQMPPHSGWFAGRGLAISQVKTEFFLWMDDDFVVEKNTSLDYLLEVIESTGYDLVAGTTTNADEGWGKYNNFDIQRTEKGFCYARRETDHLPIPGYPGCMAMDLVRNFFIARTATAGKVRMDPHFITTGHKEFFIDSIGKLRIAGCSDVVITHDPQGCDGRTEEYAQYRFPERTPELEEEYEERVTRLWHHRSFIKCYEEHYPVYQ</sequence>
<reference evidence="2 3" key="1">
    <citation type="submission" date="2021-04" db="EMBL/GenBank/DDBJ databases">
        <authorList>
            <person name="Bliznina A."/>
        </authorList>
    </citation>
    <scope>NUCLEOTIDE SEQUENCE [LARGE SCALE GENOMIC DNA]</scope>
</reference>
<dbReference type="PANTHER" id="PTHR15046:SF3">
    <property type="entry name" value="BETA-1,4 N-ACETYLGALACTOSAMINYLTRANSFERASE 2-LIKE"/>
    <property type="match status" value="1"/>
</dbReference>
<dbReference type="CDD" id="cd00761">
    <property type="entry name" value="Glyco_tranf_GTA_type"/>
    <property type="match status" value="1"/>
</dbReference>
<evidence type="ECO:0000313" key="2">
    <source>
        <dbReference type="EMBL" id="CAG5080152.1"/>
    </source>
</evidence>
<proteinExistence type="predicted"/>
<dbReference type="Proteomes" id="UP001158576">
    <property type="component" value="Chromosome PAR"/>
</dbReference>
<organism evidence="2 3">
    <name type="scientific">Oikopleura dioica</name>
    <name type="common">Tunicate</name>
    <dbReference type="NCBI Taxonomy" id="34765"/>
    <lineage>
        <taxon>Eukaryota</taxon>
        <taxon>Metazoa</taxon>
        <taxon>Chordata</taxon>
        <taxon>Tunicata</taxon>
        <taxon>Appendicularia</taxon>
        <taxon>Copelata</taxon>
        <taxon>Oikopleuridae</taxon>
        <taxon>Oikopleura</taxon>
    </lineage>
</organism>
<dbReference type="EMBL" id="OU015568">
    <property type="protein sequence ID" value="CAG5080152.1"/>
    <property type="molecule type" value="Genomic_DNA"/>
</dbReference>
<dbReference type="InterPro" id="IPR001173">
    <property type="entry name" value="Glyco_trans_2-like"/>
</dbReference>
<feature type="domain" description="Glycosyltransferase 2-like" evidence="1">
    <location>
        <begin position="351"/>
        <end position="504"/>
    </location>
</feature>
<dbReference type="SUPFAM" id="SSF53448">
    <property type="entry name" value="Nucleotide-diphospho-sugar transferases"/>
    <property type="match status" value="1"/>
</dbReference>
<dbReference type="Gene3D" id="3.90.550.10">
    <property type="entry name" value="Spore Coat Polysaccharide Biosynthesis Protein SpsA, Chain A"/>
    <property type="match status" value="1"/>
</dbReference>
<evidence type="ECO:0000259" key="1">
    <source>
        <dbReference type="Pfam" id="PF00535"/>
    </source>
</evidence>
<protein>
    <submittedName>
        <fullName evidence="2">Oidioi.mRNA.OKI2018_I69.PAR.g9488.t1.cds</fullName>
    </submittedName>
</protein>
<name>A0ABN7RPI5_OIKDI</name>
<dbReference type="PANTHER" id="PTHR15046">
    <property type="entry name" value="GLYCO_TRANS_2-LIKE DOMAIN-CONTAINING PROTEIN"/>
    <property type="match status" value="1"/>
</dbReference>
<keyword evidence="3" id="KW-1185">Reference proteome</keyword>
<gene>
    <name evidence="2" type="ORF">OKIOD_LOCUS1046</name>
</gene>
<dbReference type="InterPro" id="IPR029044">
    <property type="entry name" value="Nucleotide-diphossugar_trans"/>
</dbReference>
<evidence type="ECO:0000313" key="3">
    <source>
        <dbReference type="Proteomes" id="UP001158576"/>
    </source>
</evidence>
<dbReference type="Pfam" id="PF00535">
    <property type="entry name" value="Glycos_transf_2"/>
    <property type="match status" value="1"/>
</dbReference>
<accession>A0ABN7RPI5</accession>